<evidence type="ECO:0000256" key="4">
    <source>
        <dbReference type="ARBA" id="ARBA00022695"/>
    </source>
</evidence>
<dbReference type="InterPro" id="IPR036612">
    <property type="entry name" value="KH_dom_type_1_sf"/>
</dbReference>
<dbReference type="Gene3D" id="2.40.50.140">
    <property type="entry name" value="Nucleic acid-binding proteins"/>
    <property type="match status" value="1"/>
</dbReference>
<dbReference type="InterPro" id="IPR036456">
    <property type="entry name" value="PNPase_PH_RNA-bd_sf"/>
</dbReference>
<proteinExistence type="inferred from homology"/>
<dbReference type="InterPro" id="IPR027408">
    <property type="entry name" value="PNPase/RNase_PH_dom_sf"/>
</dbReference>
<dbReference type="SUPFAM" id="SSF55666">
    <property type="entry name" value="Ribonuclease PH domain 2-like"/>
    <property type="match status" value="2"/>
</dbReference>
<dbReference type="PROSITE" id="PS50084">
    <property type="entry name" value="KH_TYPE_1"/>
    <property type="match status" value="1"/>
</dbReference>
<dbReference type="InterPro" id="IPR001247">
    <property type="entry name" value="ExoRNase_PH_dom1"/>
</dbReference>
<dbReference type="EMBL" id="JAOEGN010000006">
    <property type="protein sequence ID" value="MCU0104863.1"/>
    <property type="molecule type" value="Genomic_DNA"/>
</dbReference>
<name>A0ABT2PV85_9MOLU</name>
<dbReference type="InterPro" id="IPR020568">
    <property type="entry name" value="Ribosomal_Su5_D2-typ_SF"/>
</dbReference>
<dbReference type="NCBIfam" id="TIGR03591">
    <property type="entry name" value="polynuc_phos"/>
    <property type="match status" value="1"/>
</dbReference>
<dbReference type="InterPro" id="IPR012340">
    <property type="entry name" value="NA-bd_OB-fold"/>
</dbReference>
<dbReference type="RefSeq" id="WP_262096118.1">
    <property type="nucleotide sequence ID" value="NZ_JAOEGN010000006.1"/>
</dbReference>
<dbReference type="Pfam" id="PF00013">
    <property type="entry name" value="KH_1"/>
    <property type="match status" value="1"/>
</dbReference>
<evidence type="ECO:0000313" key="8">
    <source>
        <dbReference type="EMBL" id="MCU0104863.1"/>
    </source>
</evidence>
<dbReference type="CDD" id="cd04472">
    <property type="entry name" value="S1_PNPase"/>
    <property type="match status" value="1"/>
</dbReference>
<dbReference type="Pfam" id="PF00575">
    <property type="entry name" value="S1"/>
    <property type="match status" value="1"/>
</dbReference>
<dbReference type="GO" id="GO:0004654">
    <property type="term" value="F:polyribonucleotide nucleotidyltransferase activity"/>
    <property type="evidence" value="ECO:0007669"/>
    <property type="project" value="UniProtKB-EC"/>
</dbReference>
<dbReference type="InterPro" id="IPR012162">
    <property type="entry name" value="PNPase"/>
</dbReference>
<keyword evidence="3 6" id="KW-0808">Transferase</keyword>
<dbReference type="InterPro" id="IPR015848">
    <property type="entry name" value="PNPase_PH_RNA-bd_bac/org-type"/>
</dbReference>
<evidence type="ECO:0000313" key="9">
    <source>
        <dbReference type="Proteomes" id="UP001209076"/>
    </source>
</evidence>
<keyword evidence="2 6" id="KW-0963">Cytoplasm</keyword>
<evidence type="ECO:0000256" key="2">
    <source>
        <dbReference type="ARBA" id="ARBA00022490"/>
    </source>
</evidence>
<dbReference type="Pfam" id="PF03725">
    <property type="entry name" value="RNase_PH_C"/>
    <property type="match status" value="2"/>
</dbReference>
<dbReference type="Proteomes" id="UP001209076">
    <property type="component" value="Unassembled WGS sequence"/>
</dbReference>
<keyword evidence="9" id="KW-1185">Reference proteome</keyword>
<dbReference type="InterPro" id="IPR004088">
    <property type="entry name" value="KH_dom_type_1"/>
</dbReference>
<dbReference type="InterPro" id="IPR015847">
    <property type="entry name" value="ExoRNase_PH_dom2"/>
</dbReference>
<comment type="cofactor">
    <cofactor evidence="6">
        <name>Mg(2+)</name>
        <dbReference type="ChEBI" id="CHEBI:18420"/>
    </cofactor>
</comment>
<comment type="caution">
    <text evidence="8">The sequence shown here is derived from an EMBL/GenBank/DDBJ whole genome shotgun (WGS) entry which is preliminary data.</text>
</comment>
<dbReference type="Gene3D" id="3.30.230.70">
    <property type="entry name" value="GHMP Kinase, N-terminal domain"/>
    <property type="match status" value="2"/>
</dbReference>
<comment type="function">
    <text evidence="6">Involved in mRNA degradation. Catalyzes the phosphorolysis of single-stranded polyribonucleotides processively in the 3'- to 5'-direction.</text>
</comment>
<keyword evidence="5 6" id="KW-0694">RNA-binding</keyword>
<comment type="catalytic activity">
    <reaction evidence="6">
        <text>RNA(n+1) + phosphate = RNA(n) + a ribonucleoside 5'-diphosphate</text>
        <dbReference type="Rhea" id="RHEA:22096"/>
        <dbReference type="Rhea" id="RHEA-COMP:14527"/>
        <dbReference type="Rhea" id="RHEA-COMP:17342"/>
        <dbReference type="ChEBI" id="CHEBI:43474"/>
        <dbReference type="ChEBI" id="CHEBI:57930"/>
        <dbReference type="ChEBI" id="CHEBI:140395"/>
        <dbReference type="EC" id="2.7.7.8"/>
    </reaction>
</comment>
<dbReference type="SUPFAM" id="SSF50249">
    <property type="entry name" value="Nucleic acid-binding proteins"/>
    <property type="match status" value="1"/>
</dbReference>
<dbReference type="HAMAP" id="MF_01595">
    <property type="entry name" value="PNPase"/>
    <property type="match status" value="1"/>
</dbReference>
<evidence type="ECO:0000256" key="6">
    <source>
        <dbReference type="HAMAP-Rule" id="MF_01595"/>
    </source>
</evidence>
<keyword evidence="4 6" id="KW-0548">Nucleotidyltransferase</keyword>
<feature type="binding site" evidence="6">
    <location>
        <position position="506"/>
    </location>
    <ligand>
        <name>Mg(2+)</name>
        <dbReference type="ChEBI" id="CHEBI:18420"/>
    </ligand>
</feature>
<reference evidence="9" key="1">
    <citation type="submission" date="2023-07" db="EMBL/GenBank/DDBJ databases">
        <title>Novel Mycoplasma species identified in domestic and wild animals.</title>
        <authorList>
            <person name="Volokhov D.V."/>
            <person name="Furtak V.A."/>
            <person name="Zagorodnyaya T.A."/>
        </authorList>
    </citation>
    <scope>NUCLEOTIDE SEQUENCE [LARGE SCALE GENOMIC DNA]</scope>
    <source>
        <strain evidence="9">92-19</strain>
    </source>
</reference>
<dbReference type="SMART" id="SM00322">
    <property type="entry name" value="KH"/>
    <property type="match status" value="1"/>
</dbReference>
<dbReference type="PIRSF" id="PIRSF005499">
    <property type="entry name" value="PNPase"/>
    <property type="match status" value="1"/>
</dbReference>
<dbReference type="PROSITE" id="PS50126">
    <property type="entry name" value="S1"/>
    <property type="match status" value="1"/>
</dbReference>
<dbReference type="PANTHER" id="PTHR11252:SF0">
    <property type="entry name" value="POLYRIBONUCLEOTIDE NUCLEOTIDYLTRANSFERASE 1, MITOCHONDRIAL"/>
    <property type="match status" value="1"/>
</dbReference>
<sequence length="710" mass="78335">MSEKRIYETVIGGRTLRVEIGELAKQANAAAMLYYGDSAVLSVAVAKDTASTQDFFPLTVLYQEKLYAAGKIPGGFLRREGRPSEHETLTSRLIDRPIRPLFPDGYRNEVQIINTVMSSDHDATPEMTALIGSSLTLMISNIPFKMGVAGVIVGRINGKLIINPTVAEMEQSDIDLTVAGTKEAINMVEAGAKQVSEEDMLAALMFGHAEIKKIVEFQEMIQKELGKEKASFEVFEADKDIEKAVKAFAEARLVEAVSVKGKHERQHAIDVIVEETIEKFGNKAFFKDVEGVKVFDSEAKDLYMKSVKMTLENIEIDEVRRLITEDKVRPDGRKVNEIRPLSSRVDVLPRVHGSALFTRGQTQALSITTLGSLGENQIIDGLSPEDSKRFMLHYNFPQFSVGETGRYGSPGRREIGHGALGERAILQVLPNEEEFPYTIRVVSEILESNGSTSQASICAGVMSLMAAGVPLKAPVAGIAMGLIKKGEAYTILSDIQGLEDHFGDMDFKVAGTKDGITALQMDIKIDGLTEDILREALAQAKEGRLEILNHMLQTIPTVREDLSPYAPKVVMMKINPDKIRDVIGAGGKIISQIIEDCNQVKIDIEQDGRVFIMHSDMQWIKKAKAMIENLTRQAEIGKIYEGTVVRIEKFGCFVELWKGTEGLVHISKLAKERVEKVEGIVSVGDVILVKCIGIDDKGRIDLSRKDALEQ</sequence>
<dbReference type="CDD" id="cd11363">
    <property type="entry name" value="RNase_PH_PNPase_1"/>
    <property type="match status" value="1"/>
</dbReference>
<dbReference type="PANTHER" id="PTHR11252">
    <property type="entry name" value="POLYRIBONUCLEOTIDE NUCLEOTIDYLTRANSFERASE"/>
    <property type="match status" value="1"/>
</dbReference>
<comment type="similarity">
    <text evidence="1 6">Belongs to the polyribonucleotide nucleotidyltransferase family.</text>
</comment>
<dbReference type="SMART" id="SM00316">
    <property type="entry name" value="S1"/>
    <property type="match status" value="1"/>
</dbReference>
<organism evidence="8 9">
    <name type="scientific">Paracholeplasma vituli</name>
    <dbReference type="NCBI Taxonomy" id="69473"/>
    <lineage>
        <taxon>Bacteria</taxon>
        <taxon>Bacillati</taxon>
        <taxon>Mycoplasmatota</taxon>
        <taxon>Mollicutes</taxon>
        <taxon>Acholeplasmatales</taxon>
        <taxon>Acholeplasmataceae</taxon>
        <taxon>Paracholeplasma</taxon>
    </lineage>
</organism>
<comment type="subcellular location">
    <subcellularLocation>
        <location evidence="6">Cytoplasm</location>
    </subcellularLocation>
</comment>
<dbReference type="CDD" id="cd11364">
    <property type="entry name" value="RNase_PH_PNPase_2"/>
    <property type="match status" value="1"/>
</dbReference>
<dbReference type="InterPro" id="IPR004087">
    <property type="entry name" value="KH_dom"/>
</dbReference>
<keyword evidence="6" id="KW-0460">Magnesium</keyword>
<gene>
    <name evidence="6" type="primary">pnp</name>
    <name evidence="8" type="ORF">N7603_04250</name>
</gene>
<accession>A0ABT2PV85</accession>
<dbReference type="SUPFAM" id="SSF46915">
    <property type="entry name" value="Polynucleotide phosphorylase/guanosine pentaphosphate synthase (PNPase/GPSI), domain 3"/>
    <property type="match status" value="1"/>
</dbReference>
<dbReference type="InterPro" id="IPR003029">
    <property type="entry name" value="S1_domain"/>
</dbReference>
<feature type="domain" description="S1 motif" evidence="7">
    <location>
        <begin position="637"/>
        <end position="705"/>
    </location>
</feature>
<dbReference type="Pfam" id="PF01138">
    <property type="entry name" value="RNase_PH"/>
    <property type="match status" value="2"/>
</dbReference>
<evidence type="ECO:0000256" key="5">
    <source>
        <dbReference type="ARBA" id="ARBA00022884"/>
    </source>
</evidence>
<dbReference type="Gene3D" id="3.30.1370.10">
    <property type="entry name" value="K Homology domain, type 1"/>
    <property type="match status" value="1"/>
</dbReference>
<protein>
    <recommendedName>
        <fullName evidence="6">Polyribonucleotide nucleotidyltransferase</fullName>
        <ecNumber evidence="6">2.7.7.8</ecNumber>
    </recommendedName>
    <alternativeName>
        <fullName evidence="6">Polynucleotide phosphorylase</fullName>
        <shortName evidence="6">PNPase</shortName>
    </alternativeName>
</protein>
<dbReference type="InterPro" id="IPR036345">
    <property type="entry name" value="ExoRNase_PH_dom2_sf"/>
</dbReference>
<dbReference type="Pfam" id="PF03726">
    <property type="entry name" value="PNPase"/>
    <property type="match status" value="1"/>
</dbReference>
<evidence type="ECO:0000256" key="1">
    <source>
        <dbReference type="ARBA" id="ARBA00007404"/>
    </source>
</evidence>
<dbReference type="SUPFAM" id="SSF54211">
    <property type="entry name" value="Ribosomal protein S5 domain 2-like"/>
    <property type="match status" value="2"/>
</dbReference>
<evidence type="ECO:0000256" key="3">
    <source>
        <dbReference type="ARBA" id="ARBA00022679"/>
    </source>
</evidence>
<keyword evidence="6" id="KW-0479">Metal-binding</keyword>
<dbReference type="SUPFAM" id="SSF54791">
    <property type="entry name" value="Eukaryotic type KH-domain (KH-domain type I)"/>
    <property type="match status" value="1"/>
</dbReference>
<dbReference type="NCBIfam" id="NF008805">
    <property type="entry name" value="PRK11824.1"/>
    <property type="match status" value="1"/>
</dbReference>
<feature type="binding site" evidence="6">
    <location>
        <position position="500"/>
    </location>
    <ligand>
        <name>Mg(2+)</name>
        <dbReference type="ChEBI" id="CHEBI:18420"/>
    </ligand>
</feature>
<dbReference type="CDD" id="cd02393">
    <property type="entry name" value="KH-I_PNPase"/>
    <property type="match status" value="1"/>
</dbReference>
<dbReference type="EC" id="2.7.7.8" evidence="6"/>
<evidence type="ECO:0000259" key="7">
    <source>
        <dbReference type="PROSITE" id="PS50126"/>
    </source>
</evidence>